<dbReference type="RefSeq" id="WP_016206367.1">
    <property type="nucleotide sequence ID" value="NZ_ASRV01000050.1"/>
</dbReference>
<comment type="caution">
    <text evidence="1">The sequence shown here is derived from an EMBL/GenBank/DDBJ whole genome shotgun (WGS) entry which is preliminary data.</text>
</comment>
<dbReference type="EMBL" id="ASRV01000050">
    <property type="protein sequence ID" value="EOR27381.1"/>
    <property type="molecule type" value="Genomic_DNA"/>
</dbReference>
<organism evidence="1 2">
    <name type="scientific">Clostridium sartagoforme AAU1</name>
    <dbReference type="NCBI Taxonomy" id="1202534"/>
    <lineage>
        <taxon>Bacteria</taxon>
        <taxon>Bacillati</taxon>
        <taxon>Bacillota</taxon>
        <taxon>Clostridia</taxon>
        <taxon>Eubacteriales</taxon>
        <taxon>Clostridiaceae</taxon>
        <taxon>Clostridium</taxon>
    </lineage>
</organism>
<gene>
    <name evidence="1" type="ORF">A500_04541</name>
</gene>
<sequence>MISDNEFILGLVKAINEDISNEGEKFLYKITMKSCNEEKLYYSYNENLITDVLDAVELEYKFIPFGKELLINVDEIIAIEKVGE</sequence>
<dbReference type="AlphaFoldDB" id="R9CJQ3"/>
<evidence type="ECO:0000313" key="1">
    <source>
        <dbReference type="EMBL" id="EOR27381.1"/>
    </source>
</evidence>
<name>R9CJQ3_9CLOT</name>
<protein>
    <submittedName>
        <fullName evidence="1">Uncharacterized protein</fullName>
    </submittedName>
</protein>
<proteinExistence type="predicted"/>
<keyword evidence="2" id="KW-1185">Reference proteome</keyword>
<accession>R9CJQ3</accession>
<dbReference type="PATRIC" id="fig|1202534.3.peg.908"/>
<dbReference type="Proteomes" id="UP000013988">
    <property type="component" value="Unassembled WGS sequence"/>
</dbReference>
<evidence type="ECO:0000313" key="2">
    <source>
        <dbReference type="Proteomes" id="UP000013988"/>
    </source>
</evidence>
<reference evidence="1 2" key="1">
    <citation type="submission" date="2013-03" db="EMBL/GenBank/DDBJ databases">
        <title>Whole genome shotgun sequencing of Clostridium sartagoforme AAU1.</title>
        <authorList>
            <person name="Joshi C.G."/>
            <person name="Duggirala S.M."/>
            <person name="Nathani N.M."/>
            <person name="Bhatt V.D."/>
            <person name="Patel A.K."/>
            <person name="Pandya P.R."/>
            <person name="KaPatel J.A."/>
        </authorList>
    </citation>
    <scope>NUCLEOTIDE SEQUENCE [LARGE SCALE GENOMIC DNA]</scope>
    <source>
        <strain evidence="1 2">AAU1</strain>
    </source>
</reference>